<protein>
    <submittedName>
        <fullName evidence="1">Uncharacterized protein</fullName>
    </submittedName>
</protein>
<proteinExistence type="predicted"/>
<dbReference type="EMBL" id="WHWB01033590">
    <property type="protein sequence ID" value="KAJ7418750.1"/>
    <property type="molecule type" value="Genomic_DNA"/>
</dbReference>
<name>A0ABQ9DH91_9PASS</name>
<organism evidence="1 2">
    <name type="scientific">Willisornis vidua</name>
    <name type="common">Xingu scale-backed antbird</name>
    <dbReference type="NCBI Taxonomy" id="1566151"/>
    <lineage>
        <taxon>Eukaryota</taxon>
        <taxon>Metazoa</taxon>
        <taxon>Chordata</taxon>
        <taxon>Craniata</taxon>
        <taxon>Vertebrata</taxon>
        <taxon>Euteleostomi</taxon>
        <taxon>Archelosauria</taxon>
        <taxon>Archosauria</taxon>
        <taxon>Dinosauria</taxon>
        <taxon>Saurischia</taxon>
        <taxon>Theropoda</taxon>
        <taxon>Coelurosauria</taxon>
        <taxon>Aves</taxon>
        <taxon>Neognathae</taxon>
        <taxon>Neoaves</taxon>
        <taxon>Telluraves</taxon>
        <taxon>Australaves</taxon>
        <taxon>Passeriformes</taxon>
        <taxon>Thamnophilidae</taxon>
        <taxon>Willisornis</taxon>
    </lineage>
</organism>
<accession>A0ABQ9DH91</accession>
<evidence type="ECO:0000313" key="2">
    <source>
        <dbReference type="Proteomes" id="UP001145742"/>
    </source>
</evidence>
<dbReference type="Proteomes" id="UP001145742">
    <property type="component" value="Unassembled WGS sequence"/>
</dbReference>
<comment type="caution">
    <text evidence="1">The sequence shown here is derived from an EMBL/GenBank/DDBJ whole genome shotgun (WGS) entry which is preliminary data.</text>
</comment>
<sequence>MVVVAEAKPLQLSRGRSNMDATYLPCGCGYKMVNPQQSHGHGEAAVALQPVECRDPSSACGGAHTGVGQCPEQAVISWEAHDGAGTDRDLQRMERVVHTGAAVENVEQLSMSMSQWFIADIPRMPVFAMQTVSTISQFYESP</sequence>
<gene>
    <name evidence="1" type="ORF">WISP_57721</name>
</gene>
<reference evidence="1" key="1">
    <citation type="submission" date="2019-10" db="EMBL/GenBank/DDBJ databases">
        <authorList>
            <person name="Soares A.E.R."/>
            <person name="Aleixo A."/>
            <person name="Schneider P."/>
            <person name="Miyaki C.Y."/>
            <person name="Schneider M.P."/>
            <person name="Mello C."/>
            <person name="Vasconcelos A.T.R."/>
        </authorList>
    </citation>
    <scope>NUCLEOTIDE SEQUENCE</scope>
    <source>
        <tissue evidence="1">Muscle</tissue>
    </source>
</reference>
<evidence type="ECO:0000313" key="1">
    <source>
        <dbReference type="EMBL" id="KAJ7418750.1"/>
    </source>
</evidence>
<keyword evidence="2" id="KW-1185">Reference proteome</keyword>